<dbReference type="PANTHER" id="PTHR19134">
    <property type="entry name" value="RECEPTOR-TYPE TYROSINE-PROTEIN PHOSPHATASE"/>
    <property type="match status" value="1"/>
</dbReference>
<organism evidence="5 6">
    <name type="scientific">Pterulicium gracile</name>
    <dbReference type="NCBI Taxonomy" id="1884261"/>
    <lineage>
        <taxon>Eukaryota</taxon>
        <taxon>Fungi</taxon>
        <taxon>Dikarya</taxon>
        <taxon>Basidiomycota</taxon>
        <taxon>Agaricomycotina</taxon>
        <taxon>Agaricomycetes</taxon>
        <taxon>Agaricomycetidae</taxon>
        <taxon>Agaricales</taxon>
        <taxon>Pleurotineae</taxon>
        <taxon>Pterulaceae</taxon>
        <taxon>Pterulicium</taxon>
    </lineage>
</organism>
<dbReference type="InterPro" id="IPR003595">
    <property type="entry name" value="Tyr_Pase_cat"/>
</dbReference>
<feature type="region of interest" description="Disordered" evidence="2">
    <location>
        <begin position="241"/>
        <end position="278"/>
    </location>
</feature>
<feature type="domain" description="Tyrosine-protein phosphatase" evidence="3">
    <location>
        <begin position="89"/>
        <end position="430"/>
    </location>
</feature>
<reference evidence="5 6" key="1">
    <citation type="journal article" date="2019" name="Nat. Ecol. Evol.">
        <title>Megaphylogeny resolves global patterns of mushroom evolution.</title>
        <authorList>
            <person name="Varga T."/>
            <person name="Krizsan K."/>
            <person name="Foldi C."/>
            <person name="Dima B."/>
            <person name="Sanchez-Garcia M."/>
            <person name="Sanchez-Ramirez S."/>
            <person name="Szollosi G.J."/>
            <person name="Szarkandi J.G."/>
            <person name="Papp V."/>
            <person name="Albert L."/>
            <person name="Andreopoulos W."/>
            <person name="Angelini C."/>
            <person name="Antonin V."/>
            <person name="Barry K.W."/>
            <person name="Bougher N.L."/>
            <person name="Buchanan P."/>
            <person name="Buyck B."/>
            <person name="Bense V."/>
            <person name="Catcheside P."/>
            <person name="Chovatia M."/>
            <person name="Cooper J."/>
            <person name="Damon W."/>
            <person name="Desjardin D."/>
            <person name="Finy P."/>
            <person name="Geml J."/>
            <person name="Haridas S."/>
            <person name="Hughes K."/>
            <person name="Justo A."/>
            <person name="Karasinski D."/>
            <person name="Kautmanova I."/>
            <person name="Kiss B."/>
            <person name="Kocsube S."/>
            <person name="Kotiranta H."/>
            <person name="LaButti K.M."/>
            <person name="Lechner B.E."/>
            <person name="Liimatainen K."/>
            <person name="Lipzen A."/>
            <person name="Lukacs Z."/>
            <person name="Mihaltcheva S."/>
            <person name="Morgado L.N."/>
            <person name="Niskanen T."/>
            <person name="Noordeloos M.E."/>
            <person name="Ohm R.A."/>
            <person name="Ortiz-Santana B."/>
            <person name="Ovrebo C."/>
            <person name="Racz N."/>
            <person name="Riley R."/>
            <person name="Savchenko A."/>
            <person name="Shiryaev A."/>
            <person name="Soop K."/>
            <person name="Spirin V."/>
            <person name="Szebenyi C."/>
            <person name="Tomsovsky M."/>
            <person name="Tulloss R.E."/>
            <person name="Uehling J."/>
            <person name="Grigoriev I.V."/>
            <person name="Vagvolgyi C."/>
            <person name="Papp T."/>
            <person name="Martin F.M."/>
            <person name="Miettinen O."/>
            <person name="Hibbett D.S."/>
            <person name="Nagy L.G."/>
        </authorList>
    </citation>
    <scope>NUCLEOTIDE SEQUENCE [LARGE SCALE GENOMIC DNA]</scope>
    <source>
        <strain evidence="5 6">CBS 309.79</strain>
    </source>
</reference>
<dbReference type="CDD" id="cd00047">
    <property type="entry name" value="PTPc"/>
    <property type="match status" value="1"/>
</dbReference>
<name>A0A5C3QPZ0_9AGAR</name>
<dbReference type="SMART" id="SM00404">
    <property type="entry name" value="PTPc_motif"/>
    <property type="match status" value="1"/>
</dbReference>
<dbReference type="AlphaFoldDB" id="A0A5C3QPZ0"/>
<evidence type="ECO:0000259" key="4">
    <source>
        <dbReference type="PROSITE" id="PS50056"/>
    </source>
</evidence>
<sequence>MTPTTTNSRRAAASLPPWLQHAVDSPAHIGSVIKTLSIRENQRRIASSQHLIDDNGADHHLNPARSMLAMLRKQPNLASFYSVSVGISPQNIDKNRYIDIEPYDRSRVLLEQDRYLNASWVQELYGNRWWIASQAPIPETSHAFLSLLLQPSTHPPPSLLPTPPQSPHGSQVRTIVQLTMNVESGRRKAHAYFPEVVGQTMIIPPEEGSYLPPLKLTLLNQEVYETAHCVRSTVSLSVLSRTSNGQAQAPKPPPFSPSQPRHSVGGSSDSGSDDDQYFADDETSRVTFTHLLYESWPDHGIPKLEDQASLLQFIRLAHEINKEQPSGSPSHPDPPFVVGCSAGIGRTGSFIGLSSLLRTYGLIESDVPTVDVLRQSLNPQDIVESPLGPLPASMSDDPVAREIDSLREQRPGMVQRNEQALLVYDLLVSAFKGELQAMTR</sequence>
<dbReference type="GO" id="GO:0004725">
    <property type="term" value="F:protein tyrosine phosphatase activity"/>
    <property type="evidence" value="ECO:0007669"/>
    <property type="project" value="InterPro"/>
</dbReference>
<dbReference type="PROSITE" id="PS50055">
    <property type="entry name" value="TYR_PHOSPHATASE_PTP"/>
    <property type="match status" value="1"/>
</dbReference>
<dbReference type="Gene3D" id="3.90.190.10">
    <property type="entry name" value="Protein tyrosine phosphatase superfamily"/>
    <property type="match status" value="1"/>
</dbReference>
<dbReference type="SMART" id="SM00194">
    <property type="entry name" value="PTPc"/>
    <property type="match status" value="1"/>
</dbReference>
<dbReference type="InterPro" id="IPR029021">
    <property type="entry name" value="Prot-tyrosine_phosphatase-like"/>
</dbReference>
<protein>
    <submittedName>
        <fullName evidence="5">Protein-tyrosine phosphatase-like protein</fullName>
    </submittedName>
</protein>
<evidence type="ECO:0000313" key="6">
    <source>
        <dbReference type="Proteomes" id="UP000305067"/>
    </source>
</evidence>
<dbReference type="InterPro" id="IPR050348">
    <property type="entry name" value="Protein-Tyr_Phosphatase"/>
</dbReference>
<dbReference type="InterPro" id="IPR000242">
    <property type="entry name" value="PTP_cat"/>
</dbReference>
<evidence type="ECO:0000259" key="3">
    <source>
        <dbReference type="PROSITE" id="PS50055"/>
    </source>
</evidence>
<dbReference type="PROSITE" id="PS50056">
    <property type="entry name" value="TYR_PHOSPHATASE_2"/>
    <property type="match status" value="1"/>
</dbReference>
<evidence type="ECO:0000256" key="2">
    <source>
        <dbReference type="SAM" id="MobiDB-lite"/>
    </source>
</evidence>
<dbReference type="SUPFAM" id="SSF52799">
    <property type="entry name" value="(Phosphotyrosine protein) phosphatases II"/>
    <property type="match status" value="1"/>
</dbReference>
<accession>A0A5C3QPZ0</accession>
<dbReference type="Pfam" id="PF00102">
    <property type="entry name" value="Y_phosphatase"/>
    <property type="match status" value="2"/>
</dbReference>
<dbReference type="EMBL" id="ML178820">
    <property type="protein sequence ID" value="TFL03448.1"/>
    <property type="molecule type" value="Genomic_DNA"/>
</dbReference>
<dbReference type="STRING" id="1884261.A0A5C3QPZ0"/>
<dbReference type="PANTHER" id="PTHR19134:SF449">
    <property type="entry name" value="TYROSINE-PROTEIN PHOSPHATASE 1"/>
    <property type="match status" value="1"/>
</dbReference>
<evidence type="ECO:0000256" key="1">
    <source>
        <dbReference type="ARBA" id="ARBA00009649"/>
    </source>
</evidence>
<dbReference type="InterPro" id="IPR000387">
    <property type="entry name" value="Tyr_Pase_dom"/>
</dbReference>
<gene>
    <name evidence="5" type="ORF">BDV98DRAFT_526566</name>
</gene>
<proteinExistence type="inferred from homology"/>
<dbReference type="Proteomes" id="UP000305067">
    <property type="component" value="Unassembled WGS sequence"/>
</dbReference>
<dbReference type="PRINTS" id="PR00700">
    <property type="entry name" value="PRTYPHPHTASE"/>
</dbReference>
<evidence type="ECO:0000313" key="5">
    <source>
        <dbReference type="EMBL" id="TFL03448.1"/>
    </source>
</evidence>
<keyword evidence="6" id="KW-1185">Reference proteome</keyword>
<comment type="similarity">
    <text evidence="1">Belongs to the protein-tyrosine phosphatase family. Non-receptor class subfamily.</text>
</comment>
<feature type="domain" description="Tyrosine specific protein phosphatases" evidence="4">
    <location>
        <begin position="311"/>
        <end position="421"/>
    </location>
</feature>
<dbReference type="OrthoDB" id="10253954at2759"/>